<feature type="non-terminal residue" evidence="1">
    <location>
        <position position="135"/>
    </location>
</feature>
<sequence>MISGIQNNINKLINSDKFESLNKSSQNIAEYFKTKEIDPYISSVILKQTFENILPYETYIQPDFDYEQIVFTNEENSDVTVQNRAKVYKLAHFLNDPNRNADEYNKFANIGIARFSNGNYVILLPEYSNGKITLW</sequence>
<organism evidence="1 2">
    <name type="scientific">Mycoplasmopsis edwardii</name>
    <dbReference type="NCBI Taxonomy" id="53558"/>
    <lineage>
        <taxon>Bacteria</taxon>
        <taxon>Bacillati</taxon>
        <taxon>Mycoplasmatota</taxon>
        <taxon>Mycoplasmoidales</taxon>
        <taxon>Metamycoplasmataceae</taxon>
        <taxon>Mycoplasmopsis</taxon>
    </lineage>
</organism>
<dbReference type="KEGG" id="medw:NCTC10132_01336"/>
<reference evidence="2" key="1">
    <citation type="submission" date="2018-06" db="EMBL/GenBank/DDBJ databases">
        <authorList>
            <consortium name="Pathogen Informatics"/>
        </authorList>
    </citation>
    <scope>NUCLEOTIDE SEQUENCE [LARGE SCALE GENOMIC DNA]</scope>
    <source>
        <strain evidence="2">NCTC10132</strain>
    </source>
</reference>
<protein>
    <submittedName>
        <fullName evidence="1">Uncharacterized protein</fullName>
    </submittedName>
</protein>
<dbReference type="EMBL" id="LS991951">
    <property type="protein sequence ID" value="SYV97964.1"/>
    <property type="molecule type" value="Genomic_DNA"/>
</dbReference>
<accession>A0A3B0PXU5</accession>
<evidence type="ECO:0000313" key="2">
    <source>
        <dbReference type="Proteomes" id="UP000257559"/>
    </source>
</evidence>
<keyword evidence="2" id="KW-1185">Reference proteome</keyword>
<proteinExistence type="predicted"/>
<dbReference type="AlphaFoldDB" id="A0A3B0PXU5"/>
<name>A0A3B0PXU5_9BACT</name>
<gene>
    <name evidence="1" type="ORF">NCTC10132_01336</name>
</gene>
<dbReference type="Proteomes" id="UP000257559">
    <property type="component" value="Chromosome"/>
</dbReference>
<evidence type="ECO:0000313" key="1">
    <source>
        <dbReference type="EMBL" id="SYV97964.1"/>
    </source>
</evidence>